<accession>A0AAN0M606</accession>
<keyword evidence="4" id="KW-1185">Reference proteome</keyword>
<dbReference type="InterPro" id="IPR006076">
    <property type="entry name" value="FAD-dep_OxRdtase"/>
</dbReference>
<dbReference type="KEGG" id="yrh:AABB31_01180"/>
<proteinExistence type="predicted"/>
<reference evidence="3 4" key="2">
    <citation type="submission" date="2024-08" db="EMBL/GenBank/DDBJ databases">
        <title>Phylogenomic analyses of a clade within the roseobacter group suggest taxonomic reassignments of species of the genera Aestuariivita, Citreicella, Loktanella, Nautella, Pelagibaca, Ruegeria, Thalassobius, Thiobacimonas and Tropicibacter, and the proposal o.</title>
        <authorList>
            <person name="Jeon C.O."/>
        </authorList>
    </citation>
    <scope>NUCLEOTIDE SEQUENCE [LARGE SCALE GENOMIC DNA]</scope>
    <source>
        <strain evidence="3 4">SS1-5</strain>
        <plasmid evidence="3 4">pSS1-5</plasmid>
    </source>
</reference>
<dbReference type="Pfam" id="PF01266">
    <property type="entry name" value="DAO"/>
    <property type="match status" value="1"/>
</dbReference>
<reference evidence="4" key="1">
    <citation type="submission" date="2024-04" db="EMBL/GenBank/DDBJ databases">
        <title>Phylogenomic analyses of a clade within the roseobacter group suggest taxonomic reassignments of species of the genera Aestuariivita, Citreicella, Loktanella, Nautella, Pelagibaca, Ruegeria, Thalassobius, Thiobacimonas and Tropicibacter, and the proposal o.</title>
        <authorList>
            <person name="Jeon C.O."/>
        </authorList>
    </citation>
    <scope>NUCLEOTIDE SEQUENCE [LARGE SCALE GENOMIC DNA]</scope>
    <source>
        <strain evidence="4">SS1-5</strain>
        <plasmid evidence="4">pSS1-5</plasmid>
    </source>
</reference>
<organism evidence="3 4">
    <name type="scientific">Yoonia rhodophyticola</name>
    <dbReference type="NCBI Taxonomy" id="3137370"/>
    <lineage>
        <taxon>Bacteria</taxon>
        <taxon>Pseudomonadati</taxon>
        <taxon>Pseudomonadota</taxon>
        <taxon>Alphaproteobacteria</taxon>
        <taxon>Rhodobacterales</taxon>
        <taxon>Paracoccaceae</taxon>
        <taxon>Yoonia</taxon>
    </lineage>
</organism>
<dbReference type="GO" id="GO:0016491">
    <property type="term" value="F:oxidoreductase activity"/>
    <property type="evidence" value="ECO:0007669"/>
    <property type="project" value="UniProtKB-KW"/>
</dbReference>
<keyword evidence="1 3" id="KW-0560">Oxidoreductase</keyword>
<evidence type="ECO:0000313" key="3">
    <source>
        <dbReference type="EMBL" id="WZU65749.1"/>
    </source>
</evidence>
<geneLocation type="plasmid" evidence="3 4">
    <name>pSS1-5</name>
</geneLocation>
<dbReference type="EMBL" id="CP151764">
    <property type="protein sequence ID" value="WZU65749.1"/>
    <property type="molecule type" value="Genomic_DNA"/>
</dbReference>
<dbReference type="Proteomes" id="UP001470809">
    <property type="component" value="Plasmid pSS1-5"/>
</dbReference>
<dbReference type="RefSeq" id="WP_342075083.1">
    <property type="nucleotide sequence ID" value="NZ_CP151764.2"/>
</dbReference>
<dbReference type="PANTHER" id="PTHR13847:SF287">
    <property type="entry name" value="FAD-DEPENDENT OXIDOREDUCTASE DOMAIN-CONTAINING PROTEIN 1"/>
    <property type="match status" value="1"/>
</dbReference>
<dbReference type="Gene3D" id="3.50.50.60">
    <property type="entry name" value="FAD/NAD(P)-binding domain"/>
    <property type="match status" value="1"/>
</dbReference>
<dbReference type="Gene3D" id="3.30.9.10">
    <property type="entry name" value="D-Amino Acid Oxidase, subunit A, domain 2"/>
    <property type="match status" value="1"/>
</dbReference>
<dbReference type="GO" id="GO:0005737">
    <property type="term" value="C:cytoplasm"/>
    <property type="evidence" value="ECO:0007669"/>
    <property type="project" value="TreeGrafter"/>
</dbReference>
<evidence type="ECO:0000256" key="1">
    <source>
        <dbReference type="ARBA" id="ARBA00023002"/>
    </source>
</evidence>
<evidence type="ECO:0000313" key="4">
    <source>
        <dbReference type="Proteomes" id="UP001470809"/>
    </source>
</evidence>
<sequence length="465" mass="51173">MQKAEAMTKTTSHEATKIAVIGAGIIGISTAYYLAKNHNFSEIVLIDSSQPMAFTSAQSGENYRNWWPHPSMVAFTNRSIDLLEGIASSSGNRINMNRRGYALATRRKEIGDLVQQLHDGLGESADQLIRYHNSARNSLYQPPHVPNWETAPIGVDILQNQALIQSMFPSYSGDIETVIHIRRGGDISGQQLGMHMLEDLKNARMKRVTGSVEDITQKDGFTLEVATSDGTQILQADKIVNAAGPFAGRIANMLGIALPIYNTFQQKIAFEDREKAVPRALPFSIDLDGQRIDWSQEERDLLQADPDFRWLAGDMPGAIHCRPDGGDNGTWVKLGWAYNESPAEATWEPPLDDNFPEIVLRGAAQLNPSLKAYCGQLPRNLRHYGGWYTMTEENWPLIGPLGIEGAFMNCGHSGFGTMAACAGGELAAAWVAGASKPAYSDDFSLERYQNPTLMQKLRDSSKGVL</sequence>
<dbReference type="EC" id="1.-.-.-" evidence="3"/>
<keyword evidence="3" id="KW-0614">Plasmid</keyword>
<dbReference type="PANTHER" id="PTHR13847">
    <property type="entry name" value="SARCOSINE DEHYDROGENASE-RELATED"/>
    <property type="match status" value="1"/>
</dbReference>
<dbReference type="AlphaFoldDB" id="A0AAN0M606"/>
<gene>
    <name evidence="3" type="ORF">AABB31_01180</name>
</gene>
<dbReference type="SUPFAM" id="SSF51905">
    <property type="entry name" value="FAD/NAD(P)-binding domain"/>
    <property type="match status" value="1"/>
</dbReference>
<dbReference type="InterPro" id="IPR036188">
    <property type="entry name" value="FAD/NAD-bd_sf"/>
</dbReference>
<feature type="domain" description="FAD dependent oxidoreductase" evidence="2">
    <location>
        <begin position="17"/>
        <end position="430"/>
    </location>
</feature>
<evidence type="ECO:0000259" key="2">
    <source>
        <dbReference type="Pfam" id="PF01266"/>
    </source>
</evidence>
<protein>
    <submittedName>
        <fullName evidence="3">NAD(P)/FAD-dependent oxidoreductase</fullName>
        <ecNumber evidence="3">1.-.-.-</ecNumber>
    </submittedName>
</protein>
<name>A0AAN0M606_9RHOB</name>